<reference evidence="2" key="1">
    <citation type="submission" date="2022-12" db="EMBL/GenBank/DDBJ databases">
        <authorList>
            <person name="Alioto T."/>
            <person name="Alioto T."/>
            <person name="Gomez Garrido J."/>
        </authorList>
    </citation>
    <scope>NUCLEOTIDE SEQUENCE</scope>
</reference>
<evidence type="ECO:0000256" key="1">
    <source>
        <dbReference type="SAM" id="MobiDB-lite"/>
    </source>
</evidence>
<feature type="compositionally biased region" description="Pro residues" evidence="1">
    <location>
        <begin position="230"/>
        <end position="245"/>
    </location>
</feature>
<keyword evidence="3" id="KW-1185">Reference proteome</keyword>
<accession>A0AA35L2M5</accession>
<dbReference type="Proteomes" id="UP001178461">
    <property type="component" value="Chromosome 11"/>
</dbReference>
<name>A0AA35L2M5_9SAUR</name>
<evidence type="ECO:0000313" key="3">
    <source>
        <dbReference type="Proteomes" id="UP001178461"/>
    </source>
</evidence>
<protein>
    <submittedName>
        <fullName evidence="2">Uncharacterized protein</fullName>
    </submittedName>
</protein>
<dbReference type="AlphaFoldDB" id="A0AA35L2M5"/>
<organism evidence="2 3">
    <name type="scientific">Podarcis lilfordi</name>
    <name type="common">Lilford's wall lizard</name>
    <dbReference type="NCBI Taxonomy" id="74358"/>
    <lineage>
        <taxon>Eukaryota</taxon>
        <taxon>Metazoa</taxon>
        <taxon>Chordata</taxon>
        <taxon>Craniata</taxon>
        <taxon>Vertebrata</taxon>
        <taxon>Euteleostomi</taxon>
        <taxon>Lepidosauria</taxon>
        <taxon>Squamata</taxon>
        <taxon>Bifurcata</taxon>
        <taxon>Unidentata</taxon>
        <taxon>Episquamata</taxon>
        <taxon>Laterata</taxon>
        <taxon>Lacertibaenia</taxon>
        <taxon>Lacertidae</taxon>
        <taxon>Podarcis</taxon>
    </lineage>
</organism>
<evidence type="ECO:0000313" key="2">
    <source>
        <dbReference type="EMBL" id="CAI5788013.1"/>
    </source>
</evidence>
<sequence>MKASFELLSLRFSPCLQVPLGLRSQDLVPLRTLEGSQQGGSLVPAPRVEEDLLFRSALEKRGPSLGGPWKKCRGEFARIRVGWLPPPFPGLLAPLAPLSLRGGGTNASDCQLPEGGRERALVPESCLQVPPKGTWLAAMRTGAGLSAPFGPILQALLPVKPGATRFPPAVSPSSSPATFLYLWLLFAAGSYQPGLLAGPLPLGQQGCHSRATRCSFLLSPGAAASQPQGPLAPSPAEAPPAPPQPTWGALHLPSGSSLLLQPARHLQLGSLPPDDNISFSPSFFCRISSIWGEAGVGTPQPPPWLPYPSRSALATW</sequence>
<proteinExistence type="predicted"/>
<dbReference type="EMBL" id="OX395136">
    <property type="protein sequence ID" value="CAI5788013.1"/>
    <property type="molecule type" value="Genomic_DNA"/>
</dbReference>
<gene>
    <name evidence="2" type="ORF">PODLI_1B023566</name>
</gene>
<feature type="region of interest" description="Disordered" evidence="1">
    <location>
        <begin position="225"/>
        <end position="247"/>
    </location>
</feature>